<evidence type="ECO:0000256" key="2">
    <source>
        <dbReference type="SAM" id="MobiDB-lite"/>
    </source>
</evidence>
<reference evidence="4" key="1">
    <citation type="journal article" date="2023" name="Commun. Biol.">
        <title>Genome analysis of Parmales, the sister group of diatoms, reveals the evolutionary specialization of diatoms from phago-mixotrophs to photoautotrophs.</title>
        <authorList>
            <person name="Ban H."/>
            <person name="Sato S."/>
            <person name="Yoshikawa S."/>
            <person name="Yamada K."/>
            <person name="Nakamura Y."/>
            <person name="Ichinomiya M."/>
            <person name="Sato N."/>
            <person name="Blanc-Mathieu R."/>
            <person name="Endo H."/>
            <person name="Kuwata A."/>
            <person name="Ogata H."/>
        </authorList>
    </citation>
    <scope>NUCLEOTIDE SEQUENCE [LARGE SCALE GENOMIC DNA]</scope>
    <source>
        <strain evidence="4">NIES 3700</strain>
    </source>
</reference>
<dbReference type="PROSITE" id="PS00018">
    <property type="entry name" value="EF_HAND_1"/>
    <property type="match status" value="2"/>
</dbReference>
<proteinExistence type="predicted"/>
<dbReference type="InterPro" id="IPR018247">
    <property type="entry name" value="EF_Hand_1_Ca_BS"/>
</dbReference>
<gene>
    <name evidence="3" type="ORF">TrLO_g8421</name>
</gene>
<dbReference type="InterPro" id="IPR011992">
    <property type="entry name" value="EF-hand-dom_pair"/>
</dbReference>
<feature type="region of interest" description="Disordered" evidence="2">
    <location>
        <begin position="1"/>
        <end position="29"/>
    </location>
</feature>
<sequence>MGQANSSKRELSRGFKKTDGSSKLKPSGKKKTIADGLVHEYKAVTFAEAAECRETFLDFFGNSQFHLSPDEFDDVFGPIFYDTAPHYKLFKGRVFHVFAAAYLFSTEQFKGLDSKVEALFGLFDFDNNNCLNRVEMEMLFECVTEAIHKVTKTKHPNRGCELTLVRRCFRDVSPGGGEVKIHEFQDWLGHQEDIIQYLDQFINARFVTALQEELLAAVSSAYENFVKLSDEETDTITQAQFTEILTQTKFPATETETTEVIKLLKENGGLNDRSGQHGIKEQAFRAMIVPWLSVSIMDTDHNGHIDIGELKCLMWVHQEQGTPEPKDDVVRRTMAKLDLDFSGGIDRMEWVAHNAECDIASGNMVPSKASVTLFRKIDKTVDANRRIQITVVRKQITEQATQACAFALDSLINPKDKEELVNLISNIGVDIISEIDPHDLGYTTMQAVHEAKHTIELKLHKLAKYAVTLAKVEVQEAQLKHELVMDFQDMGKQDSNFEMANRRMNRKQGSVR</sequence>
<protein>
    <submittedName>
        <fullName evidence="3">Uncharacterized protein</fullName>
    </submittedName>
</protein>
<evidence type="ECO:0000313" key="4">
    <source>
        <dbReference type="Proteomes" id="UP001165122"/>
    </source>
</evidence>
<dbReference type="OrthoDB" id="67359at2759"/>
<name>A0A9W7AKC2_9STRA</name>
<dbReference type="SUPFAM" id="SSF47473">
    <property type="entry name" value="EF-hand"/>
    <property type="match status" value="2"/>
</dbReference>
<feature type="compositionally biased region" description="Basic and acidic residues" evidence="2">
    <location>
        <begin position="7"/>
        <end position="22"/>
    </location>
</feature>
<keyword evidence="4" id="KW-1185">Reference proteome</keyword>
<dbReference type="Gene3D" id="1.10.238.10">
    <property type="entry name" value="EF-hand"/>
    <property type="match status" value="2"/>
</dbReference>
<evidence type="ECO:0000313" key="3">
    <source>
        <dbReference type="EMBL" id="GMH69340.1"/>
    </source>
</evidence>
<dbReference type="Proteomes" id="UP001165122">
    <property type="component" value="Unassembled WGS sequence"/>
</dbReference>
<dbReference type="AlphaFoldDB" id="A0A9W7AKC2"/>
<comment type="caution">
    <text evidence="3">The sequence shown here is derived from an EMBL/GenBank/DDBJ whole genome shotgun (WGS) entry which is preliminary data.</text>
</comment>
<organism evidence="3 4">
    <name type="scientific">Triparma laevis f. longispina</name>
    <dbReference type="NCBI Taxonomy" id="1714387"/>
    <lineage>
        <taxon>Eukaryota</taxon>
        <taxon>Sar</taxon>
        <taxon>Stramenopiles</taxon>
        <taxon>Ochrophyta</taxon>
        <taxon>Bolidophyceae</taxon>
        <taxon>Parmales</taxon>
        <taxon>Triparmaceae</taxon>
        <taxon>Triparma</taxon>
    </lineage>
</organism>
<dbReference type="EMBL" id="BRXW01000606">
    <property type="protein sequence ID" value="GMH69340.1"/>
    <property type="molecule type" value="Genomic_DNA"/>
</dbReference>
<accession>A0A9W7AKC2</accession>
<evidence type="ECO:0000256" key="1">
    <source>
        <dbReference type="ARBA" id="ARBA00022837"/>
    </source>
</evidence>
<keyword evidence="1" id="KW-0106">Calcium</keyword>